<name>A0A943DBQ9_9FIRM</name>
<sequence length="385" mass="45476">MMVKGFIFFRTGKIPFVIENYRMDLFTDDSLLEIFCKEYNFKENYILQGLCFDIGPHGRKATFLVENSMGSTCYLRCYIVYTFNKDETYDRIGIQSPSLDAVFGYEHKYIEMVRSGINLALEPKKVYTIPFDMNKQKYELIFQIGHNHRLGLLEDFSRKGELILPLHTNEIQECYDIATVLCRLAMFMTSHTDILFKRITLYRKEVSVGWFYCPFISEDAVDRYNGLFYEFDIMKYIPKLLNNIALDSGNKITQSIPLGHLGNFDSMFTPQRFVEQIVAFEYLFDKLEHKKAQNLQFPLKKELEYMFNEYPQLLSQTNLSAEKVSNQIKEIRRTIAHGYAYYYDFKNDRSSKYLMILLDKLIRCMSLKLIGFSNDDISNFMPFYP</sequence>
<gene>
    <name evidence="1" type="ORF">KHY36_08415</name>
</gene>
<evidence type="ECO:0000313" key="2">
    <source>
        <dbReference type="Proteomes" id="UP000759273"/>
    </source>
</evidence>
<reference evidence="1" key="1">
    <citation type="submission" date="2021-02" db="EMBL/GenBank/DDBJ databases">
        <title>Infant gut strain persistence is associated with maternal origin, phylogeny, and functional potential including surface adhesion and iron acquisition.</title>
        <authorList>
            <person name="Lou Y.C."/>
        </authorList>
    </citation>
    <scope>NUCLEOTIDE SEQUENCE</scope>
    <source>
        <strain evidence="1">L3_101_000M1_dasL3_101_000M1_concoct_87</strain>
    </source>
</reference>
<proteinExistence type="predicted"/>
<dbReference type="Proteomes" id="UP000759273">
    <property type="component" value="Unassembled WGS sequence"/>
</dbReference>
<evidence type="ECO:0008006" key="3">
    <source>
        <dbReference type="Google" id="ProtNLM"/>
    </source>
</evidence>
<accession>A0A943DBQ9</accession>
<evidence type="ECO:0000313" key="1">
    <source>
        <dbReference type="EMBL" id="MBS5332535.1"/>
    </source>
</evidence>
<organism evidence="1 2">
    <name type="scientific">Subdoligranulum variabile</name>
    <dbReference type="NCBI Taxonomy" id="214851"/>
    <lineage>
        <taxon>Bacteria</taxon>
        <taxon>Bacillati</taxon>
        <taxon>Bacillota</taxon>
        <taxon>Clostridia</taxon>
        <taxon>Eubacteriales</taxon>
        <taxon>Oscillospiraceae</taxon>
        <taxon>Subdoligranulum</taxon>
    </lineage>
</organism>
<protein>
    <recommendedName>
        <fullName evidence="3">ApeA N-terminal domain-containing protein</fullName>
    </recommendedName>
</protein>
<dbReference type="EMBL" id="JAGZGG010000018">
    <property type="protein sequence ID" value="MBS5332535.1"/>
    <property type="molecule type" value="Genomic_DNA"/>
</dbReference>
<dbReference type="AlphaFoldDB" id="A0A943DBQ9"/>
<comment type="caution">
    <text evidence="1">The sequence shown here is derived from an EMBL/GenBank/DDBJ whole genome shotgun (WGS) entry which is preliminary data.</text>
</comment>